<keyword evidence="1" id="KW-0812">Transmembrane</keyword>
<keyword evidence="1" id="KW-1133">Transmembrane helix</keyword>
<feature type="transmembrane region" description="Helical" evidence="1">
    <location>
        <begin position="6"/>
        <end position="24"/>
    </location>
</feature>
<organism evidence="2 3">
    <name type="scientific">Periplaneta americana</name>
    <name type="common">American cockroach</name>
    <name type="synonym">Blatta americana</name>
    <dbReference type="NCBI Taxonomy" id="6978"/>
    <lineage>
        <taxon>Eukaryota</taxon>
        <taxon>Metazoa</taxon>
        <taxon>Ecdysozoa</taxon>
        <taxon>Arthropoda</taxon>
        <taxon>Hexapoda</taxon>
        <taxon>Insecta</taxon>
        <taxon>Pterygota</taxon>
        <taxon>Neoptera</taxon>
        <taxon>Polyneoptera</taxon>
        <taxon>Dictyoptera</taxon>
        <taxon>Blattodea</taxon>
        <taxon>Blattoidea</taxon>
        <taxon>Blattidae</taxon>
        <taxon>Blattinae</taxon>
        <taxon>Periplaneta</taxon>
    </lineage>
</organism>
<name>A0ABQ8SZY0_PERAM</name>
<evidence type="ECO:0000256" key="1">
    <source>
        <dbReference type="SAM" id="Phobius"/>
    </source>
</evidence>
<gene>
    <name evidence="2" type="ORF">ANN_07909</name>
</gene>
<keyword evidence="1" id="KW-0472">Membrane</keyword>
<dbReference type="EMBL" id="JAJSOF020000017">
    <property type="protein sequence ID" value="KAJ4439781.1"/>
    <property type="molecule type" value="Genomic_DNA"/>
</dbReference>
<keyword evidence="3" id="KW-1185">Reference proteome</keyword>
<dbReference type="Proteomes" id="UP001148838">
    <property type="component" value="Unassembled WGS sequence"/>
</dbReference>
<comment type="caution">
    <text evidence="2">The sequence shown here is derived from an EMBL/GenBank/DDBJ whole genome shotgun (WGS) entry which is preliminary data.</text>
</comment>
<evidence type="ECO:0000313" key="3">
    <source>
        <dbReference type="Proteomes" id="UP001148838"/>
    </source>
</evidence>
<sequence>MKEHSIVYTYHSFVFAYFVFYRRLKKSRRDLKIWIWDSKIRVDGKELAELQIAPEEARQNLELLRSRIQKKKTYVKKSDKRGLSITCAIKFSDTSKNSSDLGRDLIKLMGRKVSAERRSEIVSVQRSARVRLVSNKYPLEKVWQIGCKSLVPEKSALVLLCEYYNSTADLFYDQIYIYGSMLVPLSSLHVYQISSKSVQMNKVLRKIFGAKRDEVTGEWSKLHNTELHALFLQSRRLRWAGHVARMSESRNAYRVLVGKPEEKGPLGRPRRSWEDNIKMDLREVGYDDRDWINLAQDRYQWRDYVRAATNLRVS</sequence>
<reference evidence="2 3" key="1">
    <citation type="journal article" date="2022" name="Allergy">
        <title>Genome assembly and annotation of Periplaneta americana reveal a comprehensive cockroach allergen profile.</title>
        <authorList>
            <person name="Wang L."/>
            <person name="Xiong Q."/>
            <person name="Saelim N."/>
            <person name="Wang L."/>
            <person name="Nong W."/>
            <person name="Wan A.T."/>
            <person name="Shi M."/>
            <person name="Liu X."/>
            <person name="Cao Q."/>
            <person name="Hui J.H.L."/>
            <person name="Sookrung N."/>
            <person name="Leung T.F."/>
            <person name="Tungtrongchitr A."/>
            <person name="Tsui S.K.W."/>
        </authorList>
    </citation>
    <scope>NUCLEOTIDE SEQUENCE [LARGE SCALE GENOMIC DNA]</scope>
    <source>
        <strain evidence="2">PWHHKU_190912</strain>
    </source>
</reference>
<evidence type="ECO:0000313" key="2">
    <source>
        <dbReference type="EMBL" id="KAJ4439781.1"/>
    </source>
</evidence>
<accession>A0ABQ8SZY0</accession>
<protein>
    <submittedName>
        <fullName evidence="2">Uncharacterized protein</fullName>
    </submittedName>
</protein>
<proteinExistence type="predicted"/>